<dbReference type="EMBL" id="LAZR01020418">
    <property type="protein sequence ID" value="KKL88951.1"/>
    <property type="molecule type" value="Genomic_DNA"/>
</dbReference>
<feature type="non-terminal residue" evidence="3">
    <location>
        <position position="112"/>
    </location>
</feature>
<name>A0A0F9GEJ3_9ZZZZ</name>
<feature type="region of interest" description="Disordered" evidence="2">
    <location>
        <begin position="44"/>
        <end position="65"/>
    </location>
</feature>
<evidence type="ECO:0000256" key="1">
    <source>
        <dbReference type="SAM" id="Coils"/>
    </source>
</evidence>
<dbReference type="AlphaFoldDB" id="A0A0F9GEJ3"/>
<organism evidence="3">
    <name type="scientific">marine sediment metagenome</name>
    <dbReference type="NCBI Taxonomy" id="412755"/>
    <lineage>
        <taxon>unclassified sequences</taxon>
        <taxon>metagenomes</taxon>
        <taxon>ecological metagenomes</taxon>
    </lineage>
</organism>
<sequence length="112" mass="13269">MKKRKRRKYRHVRTLDDYGQELLAKNLELERKQAEEYYILQEEKKQARADERAEKRPSKPARAKSLSSILAKGKCFCPSCERNRPLAKYYTTFSASGKLLKIWPRCKLCESK</sequence>
<proteinExistence type="predicted"/>
<protein>
    <submittedName>
        <fullName evidence="3">Uncharacterized protein</fullName>
    </submittedName>
</protein>
<reference evidence="3" key="1">
    <citation type="journal article" date="2015" name="Nature">
        <title>Complex archaea that bridge the gap between prokaryotes and eukaryotes.</title>
        <authorList>
            <person name="Spang A."/>
            <person name="Saw J.H."/>
            <person name="Jorgensen S.L."/>
            <person name="Zaremba-Niedzwiedzka K."/>
            <person name="Martijn J."/>
            <person name="Lind A.E."/>
            <person name="van Eijk R."/>
            <person name="Schleper C."/>
            <person name="Guy L."/>
            <person name="Ettema T.J."/>
        </authorList>
    </citation>
    <scope>NUCLEOTIDE SEQUENCE</scope>
</reference>
<feature type="compositionally biased region" description="Basic and acidic residues" evidence="2">
    <location>
        <begin position="44"/>
        <end position="57"/>
    </location>
</feature>
<evidence type="ECO:0000256" key="2">
    <source>
        <dbReference type="SAM" id="MobiDB-lite"/>
    </source>
</evidence>
<keyword evidence="1" id="KW-0175">Coiled coil</keyword>
<evidence type="ECO:0000313" key="3">
    <source>
        <dbReference type="EMBL" id="KKL88951.1"/>
    </source>
</evidence>
<comment type="caution">
    <text evidence="3">The sequence shown here is derived from an EMBL/GenBank/DDBJ whole genome shotgun (WGS) entry which is preliminary data.</text>
</comment>
<gene>
    <name evidence="3" type="ORF">LCGC14_1919620</name>
</gene>
<feature type="coiled-coil region" evidence="1">
    <location>
        <begin position="15"/>
        <end position="44"/>
    </location>
</feature>
<accession>A0A0F9GEJ3</accession>